<sequence length="264" mass="28497">MKQKFHRMLESKHSDRTAPHAVHGDTETSPQPQGSDGDASTNTGVPSIDQRLLTPSTATPHPPVEIPTDPSTKPYACDVPGEASRYTDDTGTTPNPYVHTGSPCGSSSGSAISVAANMVAVSLGTETHSSIICPADHNSAKLRDHSESSWTTSNFYLASTCRGKADTIRLPAGHDLERGNPPTILGAKAAYVNPLSGKKDFPGPLHKRPLLCNFSRIGILPDKLRGMFADKSVIAWIASFTIWPTIYEEKGSYWMKQRNYPSPK</sequence>
<evidence type="ECO:0000256" key="1">
    <source>
        <dbReference type="SAM" id="MobiDB-lite"/>
    </source>
</evidence>
<dbReference type="SUPFAM" id="SSF75304">
    <property type="entry name" value="Amidase signature (AS) enzymes"/>
    <property type="match status" value="1"/>
</dbReference>
<dbReference type="AlphaFoldDB" id="A0AA88UQ90"/>
<feature type="compositionally biased region" description="Polar residues" evidence="1">
    <location>
        <begin position="27"/>
        <end position="45"/>
    </location>
</feature>
<gene>
    <name evidence="3" type="ORF">RJ640_000814</name>
</gene>
<dbReference type="Gene3D" id="3.90.1300.10">
    <property type="entry name" value="Amidase signature (AS) domain"/>
    <property type="match status" value="1"/>
</dbReference>
<proteinExistence type="predicted"/>
<name>A0AA88UQ90_9ASTE</name>
<comment type="caution">
    <text evidence="3">The sequence shown here is derived from an EMBL/GenBank/DDBJ whole genome shotgun (WGS) entry which is preliminary data.</text>
</comment>
<keyword evidence="4" id="KW-1185">Reference proteome</keyword>
<feature type="compositionally biased region" description="Basic and acidic residues" evidence="1">
    <location>
        <begin position="7"/>
        <end position="26"/>
    </location>
</feature>
<feature type="region of interest" description="Disordered" evidence="1">
    <location>
        <begin position="1"/>
        <end position="95"/>
    </location>
</feature>
<organism evidence="3 4">
    <name type="scientific">Escallonia rubra</name>
    <dbReference type="NCBI Taxonomy" id="112253"/>
    <lineage>
        <taxon>Eukaryota</taxon>
        <taxon>Viridiplantae</taxon>
        <taxon>Streptophyta</taxon>
        <taxon>Embryophyta</taxon>
        <taxon>Tracheophyta</taxon>
        <taxon>Spermatophyta</taxon>
        <taxon>Magnoliopsida</taxon>
        <taxon>eudicotyledons</taxon>
        <taxon>Gunneridae</taxon>
        <taxon>Pentapetalae</taxon>
        <taxon>asterids</taxon>
        <taxon>campanulids</taxon>
        <taxon>Escalloniales</taxon>
        <taxon>Escalloniaceae</taxon>
        <taxon>Escallonia</taxon>
    </lineage>
</organism>
<evidence type="ECO:0000313" key="4">
    <source>
        <dbReference type="Proteomes" id="UP001187471"/>
    </source>
</evidence>
<dbReference type="PANTHER" id="PTHR42678:SF25">
    <property type="entry name" value="AMIDASE C869.01"/>
    <property type="match status" value="1"/>
</dbReference>
<dbReference type="InterPro" id="IPR023631">
    <property type="entry name" value="Amidase_dom"/>
</dbReference>
<feature type="domain" description="Amidase" evidence="2">
    <location>
        <begin position="90"/>
        <end position="138"/>
    </location>
</feature>
<reference evidence="3" key="1">
    <citation type="submission" date="2022-12" db="EMBL/GenBank/DDBJ databases">
        <title>Draft genome assemblies for two species of Escallonia (Escalloniales).</title>
        <authorList>
            <person name="Chanderbali A."/>
            <person name="Dervinis C."/>
            <person name="Anghel I."/>
            <person name="Soltis D."/>
            <person name="Soltis P."/>
            <person name="Zapata F."/>
        </authorList>
    </citation>
    <scope>NUCLEOTIDE SEQUENCE</scope>
    <source>
        <strain evidence="3">UCBG92.1500</strain>
        <tissue evidence="3">Leaf</tissue>
    </source>
</reference>
<dbReference type="InterPro" id="IPR036928">
    <property type="entry name" value="AS_sf"/>
</dbReference>
<dbReference type="EMBL" id="JAVXUO010000653">
    <property type="protein sequence ID" value="KAK2990361.1"/>
    <property type="molecule type" value="Genomic_DNA"/>
</dbReference>
<dbReference type="Proteomes" id="UP001187471">
    <property type="component" value="Unassembled WGS sequence"/>
</dbReference>
<evidence type="ECO:0000313" key="3">
    <source>
        <dbReference type="EMBL" id="KAK2990361.1"/>
    </source>
</evidence>
<accession>A0AA88UQ90</accession>
<evidence type="ECO:0000259" key="2">
    <source>
        <dbReference type="Pfam" id="PF01425"/>
    </source>
</evidence>
<dbReference type="Pfam" id="PF01425">
    <property type="entry name" value="Amidase"/>
    <property type="match status" value="1"/>
</dbReference>
<protein>
    <recommendedName>
        <fullName evidence="2">Amidase domain-containing protein</fullName>
    </recommendedName>
</protein>
<dbReference type="PANTHER" id="PTHR42678">
    <property type="entry name" value="AMIDASE"/>
    <property type="match status" value="1"/>
</dbReference>